<sequence length="262" mass="26879">MCRPLFRWISRPISMCCLVKSFASAGGVPGGMVRNNRGCVGVRAGQSNGVVRATLRPYAVKLISTFTEDLAERSQPSIEALLRKVLGDAVGTCLDETFFGDQAATAVAPAGILAGVTVTPPGTSFAEDAKALVAALTTVADPVFVVSPATRAGLAAGGGLLGFDYPVFASSSVPDTRMIAVDADALATGFGGEPTFSVSREATLVEQTQDTVGPISTPGTPNVVAAPTRSLWQTDSAALKAALPVSWYARSGGAAFVEPLGW</sequence>
<keyword evidence="1" id="KW-0732">Signal</keyword>
<keyword evidence="3" id="KW-1185">Reference proteome</keyword>
<proteinExistence type="predicted"/>
<dbReference type="AlphaFoldDB" id="A0A859QC99"/>
<dbReference type="EMBL" id="CP041238">
    <property type="protein sequence ID" value="QLL61683.1"/>
    <property type="molecule type" value="Genomic_DNA"/>
</dbReference>
<feature type="signal peptide" evidence="1">
    <location>
        <begin position="1"/>
        <end position="25"/>
    </location>
</feature>
<accession>A0A859QC99</accession>
<feature type="chain" id="PRO_5032817955" evidence="1">
    <location>
        <begin position="26"/>
        <end position="262"/>
    </location>
</feature>
<dbReference type="Proteomes" id="UP000510721">
    <property type="component" value="Chromosome"/>
</dbReference>
<evidence type="ECO:0000313" key="2">
    <source>
        <dbReference type="EMBL" id="QLL61683.1"/>
    </source>
</evidence>
<dbReference type="SUPFAM" id="SSF56563">
    <property type="entry name" value="Major capsid protein gp5"/>
    <property type="match status" value="1"/>
</dbReference>
<name>A0A859QC99_9HYPH</name>
<protein>
    <submittedName>
        <fullName evidence="2">Uncharacterized protein</fullName>
    </submittedName>
</protein>
<reference evidence="2 3" key="1">
    <citation type="submission" date="2019-06" db="EMBL/GenBank/DDBJ databases">
        <title>Complete genome sequence of Ensifer mexicanus ITTG R7 isolated from nodules of Acacia angustissima (Mill.) Kuntze.</title>
        <authorList>
            <person name="Rincon-Rosales R."/>
            <person name="Rogel M.A."/>
            <person name="Guerrero G."/>
            <person name="Rincon-Molina C.I."/>
            <person name="Lopez-Lopez A."/>
            <person name="Martinez-Romero E."/>
        </authorList>
    </citation>
    <scope>NUCLEOTIDE SEQUENCE [LARGE SCALE GENOMIC DNA]</scope>
    <source>
        <strain evidence="2 3">ITTG R7</strain>
    </source>
</reference>
<gene>
    <name evidence="2" type="ORF">FKV68_09605</name>
</gene>
<organism evidence="2 3">
    <name type="scientific">Sinorhizobium mexicanum</name>
    <dbReference type="NCBI Taxonomy" id="375549"/>
    <lineage>
        <taxon>Bacteria</taxon>
        <taxon>Pseudomonadati</taxon>
        <taxon>Pseudomonadota</taxon>
        <taxon>Alphaproteobacteria</taxon>
        <taxon>Hyphomicrobiales</taxon>
        <taxon>Rhizobiaceae</taxon>
        <taxon>Sinorhizobium/Ensifer group</taxon>
        <taxon>Sinorhizobium</taxon>
    </lineage>
</organism>
<evidence type="ECO:0000256" key="1">
    <source>
        <dbReference type="SAM" id="SignalP"/>
    </source>
</evidence>
<dbReference type="KEGG" id="emx:FKV68_09605"/>
<evidence type="ECO:0000313" key="3">
    <source>
        <dbReference type="Proteomes" id="UP000510721"/>
    </source>
</evidence>